<comment type="subcellular location">
    <subcellularLocation>
        <location evidence="2 8">Nucleus</location>
    </subcellularLocation>
</comment>
<proteinExistence type="inferred from homology"/>
<comment type="caution">
    <text evidence="11">The sequence shown here is derived from an EMBL/GenBank/DDBJ whole genome shotgun (WGS) entry which is preliminary data.</text>
</comment>
<evidence type="ECO:0000256" key="7">
    <source>
        <dbReference type="ARBA" id="ARBA00047740"/>
    </source>
</evidence>
<keyword evidence="12" id="KW-1185">Reference proteome</keyword>
<dbReference type="GeneID" id="85308163"/>
<evidence type="ECO:0000256" key="9">
    <source>
        <dbReference type="SAM" id="MobiDB-lite"/>
    </source>
</evidence>
<feature type="compositionally biased region" description="Polar residues" evidence="9">
    <location>
        <begin position="99"/>
        <end position="115"/>
    </location>
</feature>
<comment type="subunit">
    <text evidence="8">Heterodimer. The mRNA-capping enzyme is composed of two separate chains alpha and beta, respectively a mRNA guanylyltransferase and an mRNA 5'-triphosphate monophosphatase.</text>
</comment>
<dbReference type="AlphaFoldDB" id="A0AAJ0BR71"/>
<gene>
    <name evidence="11" type="ORF">QBC33DRAFT_460286</name>
</gene>
<keyword evidence="8" id="KW-0506">mRNA capping</keyword>
<feature type="compositionally biased region" description="Low complexity" evidence="9">
    <location>
        <begin position="450"/>
        <end position="460"/>
    </location>
</feature>
<evidence type="ECO:0000256" key="5">
    <source>
        <dbReference type="ARBA" id="ARBA00022801"/>
    </source>
</evidence>
<evidence type="ECO:0000256" key="8">
    <source>
        <dbReference type="RuleBase" id="RU367053"/>
    </source>
</evidence>
<feature type="compositionally biased region" description="Pro residues" evidence="9">
    <location>
        <begin position="259"/>
        <end position="268"/>
    </location>
</feature>
<dbReference type="Gene3D" id="3.20.100.10">
    <property type="entry name" value="mRNA triphosphatase Cet1-like"/>
    <property type="match status" value="1"/>
</dbReference>
<sequence length="852" mass="93847">MFAQQQHEQQHRQQLQQQQQQQQQQHLPLTPVQNIPPQAFHDYNQHHQTSPSSRQPSHSYASHPMPPGAHPMPPGAFASPPPPYQNPFPARSAPPPLQPLQSNEVRSPSIASVTVPSPYRHTPGSSISASAGGGFPFPPPQQNPTSPLQRHQYPPSGAYPPRESYSQLSGPASATGPPGPPSYSHGGTLPQTPPVGTASVAQPYAHQRSQSAHSTPTPTSAHSQHQYGGAAYVHGSPIAAAQQHPPPPMDHHARHQSQPPTPLGPPLSGPRQLSVPPSHAQPQPPSPYQQRVSASVGQYHHPSQGSAAPSAPPPIQRAPSDHLVYDPPQPQPHPHPHPHSQPNDPRRTSHSHSQSERERSLSVSPKTRIPSLSSSTGQTAISQPDTEPRHPHLRPTPGMPSAVDPDRERAVTPAKRKLDDRDLKLEELERRETRPAPFEGVNGSHVPGHASSQASQASTSPIMPRKKRTRYNNPPIWATRQTKDGRLKAVNFVLRKVVHHHVGQINGKPERTSSRQPSPEERRSVPAAQPAAAAPPGPPAPANADGPLGPWESSITGKRPYEDMAKTVADFLYVNVLHNPDIGEISSRDVQFEIEAKLGTLISKDTNDRVNIPVTTECVLFDNGRVAFRSSMTEAQHKSYNEYLNSLVVETDPRNPANAEQPRVPIHYKHRREIDKFFEIPPAMREQLPSCIQNLIPPKHTVKVRVTHDQKTKEILAKIIKARIADINLYFPMCPLDCRLSINLEMNWDGSVEELERLSAGREGLPDRNKDRLSYSQSHYQMDLTQVTQMVPGLSSARLEKEHELEIEVSSTALIEQGRRAAAGQPHQYQDLVEGLIDNVRVLARKARDFAQ</sequence>
<dbReference type="EC" id="3.6.1.74" evidence="8"/>
<comment type="function">
    <text evidence="8">First step of mRNA capping. Converts the 5'-triphosphate end of a nascent mRNA chain into a diphosphate end.</text>
</comment>
<dbReference type="Proteomes" id="UP001244011">
    <property type="component" value="Unassembled WGS sequence"/>
</dbReference>
<evidence type="ECO:0000313" key="11">
    <source>
        <dbReference type="EMBL" id="KAK1762983.1"/>
    </source>
</evidence>
<dbReference type="EMBL" id="MU839031">
    <property type="protein sequence ID" value="KAK1762983.1"/>
    <property type="molecule type" value="Genomic_DNA"/>
</dbReference>
<dbReference type="GO" id="GO:0140818">
    <property type="term" value="F:mRNA 5'-triphosphate monophosphatase activity"/>
    <property type="evidence" value="ECO:0007669"/>
    <property type="project" value="UniProtKB-EC"/>
</dbReference>
<dbReference type="InterPro" id="IPR037009">
    <property type="entry name" value="mRNA_triPase_Cet1_sf"/>
</dbReference>
<dbReference type="PANTHER" id="PTHR28118">
    <property type="entry name" value="POLYNUCLEOTIDE 5'-TRIPHOSPHATASE-RELATED"/>
    <property type="match status" value="1"/>
</dbReference>
<comment type="cofactor">
    <cofactor evidence="1 8">
        <name>Mg(2+)</name>
        <dbReference type="ChEBI" id="CHEBI:18420"/>
    </cofactor>
</comment>
<name>A0AAJ0BR71_9PEZI</name>
<dbReference type="GO" id="GO:0031533">
    <property type="term" value="C:mRNA capping enzyme complex"/>
    <property type="evidence" value="ECO:0007669"/>
    <property type="project" value="UniProtKB-UniRule"/>
</dbReference>
<keyword evidence="5 8" id="KW-0378">Hydrolase</keyword>
<feature type="compositionally biased region" description="Polar residues" evidence="9">
    <location>
        <begin position="370"/>
        <end position="385"/>
    </location>
</feature>
<dbReference type="RefSeq" id="XP_060279196.1">
    <property type="nucleotide sequence ID" value="XM_060424976.1"/>
</dbReference>
<dbReference type="PANTHER" id="PTHR28118:SF1">
    <property type="entry name" value="POLYNUCLEOTIDE 5'-TRIPHOSPHATASE CTL1-RELATED"/>
    <property type="match status" value="1"/>
</dbReference>
<feature type="compositionally biased region" description="Low complexity" evidence="9">
    <location>
        <begin position="1"/>
        <end position="26"/>
    </location>
</feature>
<feature type="domain" description="mRNA triphosphatase Cet1-like" evidence="10">
    <location>
        <begin position="562"/>
        <end position="809"/>
    </location>
</feature>
<accession>A0AAJ0BR71</accession>
<feature type="compositionally biased region" description="Polar residues" evidence="9">
    <location>
        <begin position="207"/>
        <end position="226"/>
    </location>
</feature>
<feature type="region of interest" description="Disordered" evidence="9">
    <location>
        <begin position="1"/>
        <end position="477"/>
    </location>
</feature>
<feature type="compositionally biased region" description="Polar residues" evidence="9">
    <location>
        <begin position="46"/>
        <end position="60"/>
    </location>
</feature>
<organism evidence="11 12">
    <name type="scientific">Phialemonium atrogriseum</name>
    <dbReference type="NCBI Taxonomy" id="1093897"/>
    <lineage>
        <taxon>Eukaryota</taxon>
        <taxon>Fungi</taxon>
        <taxon>Dikarya</taxon>
        <taxon>Ascomycota</taxon>
        <taxon>Pezizomycotina</taxon>
        <taxon>Sordariomycetes</taxon>
        <taxon>Sordariomycetidae</taxon>
        <taxon>Cephalothecales</taxon>
        <taxon>Cephalothecaceae</taxon>
        <taxon>Phialemonium</taxon>
    </lineage>
</organism>
<evidence type="ECO:0000256" key="2">
    <source>
        <dbReference type="ARBA" id="ARBA00004123"/>
    </source>
</evidence>
<evidence type="ECO:0000313" key="12">
    <source>
        <dbReference type="Proteomes" id="UP001244011"/>
    </source>
</evidence>
<dbReference type="GO" id="GO:0004651">
    <property type="term" value="F:polynucleotide 5'-phosphatase activity"/>
    <property type="evidence" value="ECO:0007669"/>
    <property type="project" value="UniProtKB-UniRule"/>
</dbReference>
<keyword evidence="4 8" id="KW-0507">mRNA processing</keyword>
<dbReference type="InterPro" id="IPR033469">
    <property type="entry name" value="CYTH-like_dom_sf"/>
</dbReference>
<dbReference type="GO" id="GO:0006370">
    <property type="term" value="P:7-methylguanosine mRNA capping"/>
    <property type="evidence" value="ECO:0007669"/>
    <property type="project" value="UniProtKB-UniRule"/>
</dbReference>
<evidence type="ECO:0000256" key="1">
    <source>
        <dbReference type="ARBA" id="ARBA00001946"/>
    </source>
</evidence>
<evidence type="ECO:0000256" key="4">
    <source>
        <dbReference type="ARBA" id="ARBA00022664"/>
    </source>
</evidence>
<dbReference type="InterPro" id="IPR040343">
    <property type="entry name" value="Cet1/Ctl1"/>
</dbReference>
<feature type="compositionally biased region" description="Basic and acidic residues" evidence="9">
    <location>
        <begin position="404"/>
        <end position="434"/>
    </location>
</feature>
<evidence type="ECO:0000256" key="6">
    <source>
        <dbReference type="ARBA" id="ARBA00023242"/>
    </source>
</evidence>
<comment type="catalytic activity">
    <reaction evidence="7">
        <text>a 5'-end triphospho-ribonucleoside in mRNA + H2O = a 5'-end diphospho-ribonucleoside in mRNA + phosphate + H(+)</text>
        <dbReference type="Rhea" id="RHEA:67004"/>
        <dbReference type="Rhea" id="RHEA-COMP:17164"/>
        <dbReference type="Rhea" id="RHEA-COMP:17165"/>
        <dbReference type="ChEBI" id="CHEBI:15377"/>
        <dbReference type="ChEBI" id="CHEBI:15378"/>
        <dbReference type="ChEBI" id="CHEBI:43474"/>
        <dbReference type="ChEBI" id="CHEBI:167616"/>
        <dbReference type="ChEBI" id="CHEBI:167618"/>
        <dbReference type="EC" id="3.6.1.74"/>
    </reaction>
    <physiologicalReaction direction="left-to-right" evidence="7">
        <dbReference type="Rhea" id="RHEA:67005"/>
    </physiologicalReaction>
</comment>
<comment type="similarity">
    <text evidence="3 8">Belongs to the fungal TPase family.</text>
</comment>
<feature type="region of interest" description="Disordered" evidence="9">
    <location>
        <begin position="501"/>
        <end position="556"/>
    </location>
</feature>
<feature type="compositionally biased region" description="Basic and acidic residues" evidence="9">
    <location>
        <begin position="508"/>
        <end position="524"/>
    </location>
</feature>
<reference evidence="11" key="1">
    <citation type="submission" date="2023-06" db="EMBL/GenBank/DDBJ databases">
        <title>Genome-scale phylogeny and comparative genomics of the fungal order Sordariales.</title>
        <authorList>
            <consortium name="Lawrence Berkeley National Laboratory"/>
            <person name="Hensen N."/>
            <person name="Bonometti L."/>
            <person name="Westerberg I."/>
            <person name="Brannstrom I.O."/>
            <person name="Guillou S."/>
            <person name="Cros-Aarteil S."/>
            <person name="Calhoun S."/>
            <person name="Haridas S."/>
            <person name="Kuo A."/>
            <person name="Mondo S."/>
            <person name="Pangilinan J."/>
            <person name="Riley R."/>
            <person name="Labutti K."/>
            <person name="Andreopoulos B."/>
            <person name="Lipzen A."/>
            <person name="Chen C."/>
            <person name="Yanf M."/>
            <person name="Daum C."/>
            <person name="Ng V."/>
            <person name="Clum A."/>
            <person name="Steindorff A."/>
            <person name="Ohm R."/>
            <person name="Martin F."/>
            <person name="Silar P."/>
            <person name="Natvig D."/>
            <person name="Lalanne C."/>
            <person name="Gautier V."/>
            <person name="Ament-Velasquez S.L."/>
            <person name="Kruys A."/>
            <person name="Hutchinson M.I."/>
            <person name="Powell A.J."/>
            <person name="Barry K."/>
            <person name="Miller A.N."/>
            <person name="Grigoriev I.V."/>
            <person name="Debuchy R."/>
            <person name="Gladieux P."/>
            <person name="Thoren M.H."/>
            <person name="Johannesson H."/>
        </authorList>
    </citation>
    <scope>NUCLEOTIDE SEQUENCE</scope>
    <source>
        <strain evidence="11">8032-3</strain>
    </source>
</reference>
<evidence type="ECO:0000256" key="3">
    <source>
        <dbReference type="ARBA" id="ARBA00006345"/>
    </source>
</evidence>
<dbReference type="SUPFAM" id="SSF55154">
    <property type="entry name" value="CYTH-like phosphatases"/>
    <property type="match status" value="1"/>
</dbReference>
<keyword evidence="6 8" id="KW-0539">Nucleus</keyword>
<feature type="compositionally biased region" description="Low complexity" evidence="9">
    <location>
        <begin position="169"/>
        <end position="187"/>
    </location>
</feature>
<dbReference type="InterPro" id="IPR004206">
    <property type="entry name" value="mRNA_triPase_Cet1"/>
</dbReference>
<protein>
    <recommendedName>
        <fullName evidence="8">mRNA-capping enzyme subunit beta</fullName>
        <ecNumber evidence="8">3.6.1.74</ecNumber>
    </recommendedName>
    <alternativeName>
        <fullName evidence="8">mRNA 5'-phosphatase</fullName>
    </alternativeName>
    <alternativeName>
        <fullName evidence="8">mRNA 5'-triphosphate monophosphatase</fullName>
    </alternativeName>
</protein>
<dbReference type="CDD" id="cd07470">
    <property type="entry name" value="CYTH-like_mRNA_RTPase"/>
    <property type="match status" value="1"/>
</dbReference>
<evidence type="ECO:0000259" key="10">
    <source>
        <dbReference type="Pfam" id="PF02940"/>
    </source>
</evidence>
<feature type="compositionally biased region" description="Pro residues" evidence="9">
    <location>
        <begin position="64"/>
        <end position="98"/>
    </location>
</feature>
<dbReference type="Pfam" id="PF02940">
    <property type="entry name" value="mRNA_triPase"/>
    <property type="match status" value="1"/>
</dbReference>